<evidence type="ECO:0000256" key="1">
    <source>
        <dbReference type="SAM" id="SignalP"/>
    </source>
</evidence>
<dbReference type="InterPro" id="IPR007253">
    <property type="entry name" value="Cell_wall-bd_2"/>
</dbReference>
<dbReference type="Proteomes" id="UP000503399">
    <property type="component" value="Chromosome"/>
</dbReference>
<dbReference type="KEGG" id="hfv:R50_2000"/>
<evidence type="ECO:0000313" key="3">
    <source>
        <dbReference type="Proteomes" id="UP000503399"/>
    </source>
</evidence>
<reference evidence="2 3" key="1">
    <citation type="submission" date="2020-02" db="EMBL/GenBank/DDBJ databases">
        <authorList>
            <person name="Hogendoorn C."/>
        </authorList>
    </citation>
    <scope>NUCLEOTIDE SEQUENCE [LARGE SCALE GENOMIC DNA]</scope>
    <source>
        <strain evidence="2">R501</strain>
    </source>
</reference>
<sequence length="585" mass="59294">MRRGSRWRWAALAGVVLSMGGAIAPSPGALAISKAATGPPVPHPPDPTANIQPDPDFWNACLALGWHSNRCRSETLAALASARAKEGLPPIALPSSWTRMTPAAQVATLVNAERVARGLHPLILDPNVNQWAASGAEQHADPTPAPGSRNPDMVGWASIWAASPTALVADYIWMYEDGWSGSQQSTSNVDCTGPTAPGCWGHRNNILLEWHPFLNEYGWQPGLWDPVMGTAQAPWSNGQPWSQGWGSWTALMGAATGVVEESGTPLPPTTPGTAWRPPGVSRIAGTTRSATAAAIAMSAFPHGSRTVVIVDGRQALPDAAYAAPLAAEMRAPLLEASSAQQLGPSTTAAVRALHPSNAVLVGSANTESLRSGLVALGVQVTGLGGSSISAAVAGFLGSRSSHGVVVLAANVPGHQVDLVPAAVAASALGAPLIPVTSAADGTGWAVPASDEAIVSAASQVVLVGSVASGRIVGLPPSASVRRLAGTTRFSTTAAVASALDSIPKGVWVANGSDGHWVDALAAAPVAAEDQNAVTLVDGGMVPRSTRSWLSGLPDGVPITTVGGPAAVPVGMGAVVAGWMGAPPEP</sequence>
<accession>A0A6F8ZHM8</accession>
<organism evidence="2 3">
    <name type="scientific">Candidatus Hydrogenisulfobacillus filiaventi</name>
    <dbReference type="NCBI Taxonomy" id="2707344"/>
    <lineage>
        <taxon>Bacteria</taxon>
        <taxon>Bacillati</taxon>
        <taxon>Bacillota</taxon>
        <taxon>Clostridia</taxon>
        <taxon>Eubacteriales</taxon>
        <taxon>Clostridiales Family XVII. Incertae Sedis</taxon>
        <taxon>Candidatus Hydrogenisulfobacillus</taxon>
    </lineage>
</organism>
<keyword evidence="1" id="KW-0732">Signal</keyword>
<dbReference type="EMBL" id="LR778114">
    <property type="protein sequence ID" value="CAB1129497.1"/>
    <property type="molecule type" value="Genomic_DNA"/>
</dbReference>
<proteinExistence type="predicted"/>
<dbReference type="PANTHER" id="PTHR30032">
    <property type="entry name" value="N-ACETYLMURAMOYL-L-ALANINE AMIDASE-RELATED"/>
    <property type="match status" value="1"/>
</dbReference>
<evidence type="ECO:0000313" key="2">
    <source>
        <dbReference type="EMBL" id="CAB1129497.1"/>
    </source>
</evidence>
<dbReference type="PANTHER" id="PTHR30032:SF4">
    <property type="entry name" value="AMIDASE ENHANCER"/>
    <property type="match status" value="1"/>
</dbReference>
<evidence type="ECO:0008006" key="4">
    <source>
        <dbReference type="Google" id="ProtNLM"/>
    </source>
</evidence>
<feature type="chain" id="PRO_5038874576" description="SCP domain-containing protein" evidence="1">
    <location>
        <begin position="25"/>
        <end position="585"/>
    </location>
</feature>
<dbReference type="Pfam" id="PF04122">
    <property type="entry name" value="CW_binding_2"/>
    <property type="match status" value="2"/>
</dbReference>
<dbReference type="InterPro" id="IPR051922">
    <property type="entry name" value="Bact_Sporulation_Assoc"/>
</dbReference>
<dbReference type="AlphaFoldDB" id="A0A6F8ZHM8"/>
<name>A0A6F8ZHM8_9FIRM</name>
<protein>
    <recommendedName>
        <fullName evidence="4">SCP domain-containing protein</fullName>
    </recommendedName>
</protein>
<gene>
    <name evidence="2" type="ORF">R50_2000</name>
</gene>
<keyword evidence="3" id="KW-1185">Reference proteome</keyword>
<dbReference type="GO" id="GO:0030288">
    <property type="term" value="C:outer membrane-bounded periplasmic space"/>
    <property type="evidence" value="ECO:0007669"/>
    <property type="project" value="TreeGrafter"/>
</dbReference>
<feature type="signal peptide" evidence="1">
    <location>
        <begin position="1"/>
        <end position="24"/>
    </location>
</feature>